<feature type="compositionally biased region" description="Acidic residues" evidence="1">
    <location>
        <begin position="466"/>
        <end position="477"/>
    </location>
</feature>
<name>A0A6M2DL97_XENCH</name>
<proteinExistence type="predicted"/>
<feature type="compositionally biased region" description="Low complexity" evidence="1">
    <location>
        <begin position="158"/>
        <end position="168"/>
    </location>
</feature>
<reference evidence="3" key="1">
    <citation type="submission" date="2020-03" db="EMBL/GenBank/DDBJ databases">
        <title>Transcriptomic Profiling of the Digestive Tract of the Rat Flea, Xenopsylla cheopis, Following Blood Feeding and Infection with Yersinia pestis.</title>
        <authorList>
            <person name="Bland D.M."/>
            <person name="Martens C.A."/>
            <person name="Virtaneva K."/>
            <person name="Kanakabandi K."/>
            <person name="Long D."/>
            <person name="Rosenke R."/>
            <person name="Saturday G.A."/>
            <person name="Hoyt F.H."/>
            <person name="Bruno D.P."/>
            <person name="Ribeiro J.M.C."/>
            <person name="Hinnebusch J."/>
        </authorList>
    </citation>
    <scope>NUCLEOTIDE SEQUENCE</scope>
</reference>
<feature type="compositionally biased region" description="Basic and acidic residues" evidence="1">
    <location>
        <begin position="144"/>
        <end position="153"/>
    </location>
</feature>
<keyword evidence="2" id="KW-0472">Membrane</keyword>
<keyword evidence="2" id="KW-1133">Transmembrane helix</keyword>
<evidence type="ECO:0000256" key="2">
    <source>
        <dbReference type="SAM" id="Phobius"/>
    </source>
</evidence>
<dbReference type="AlphaFoldDB" id="A0A6M2DL97"/>
<feature type="transmembrane region" description="Helical" evidence="2">
    <location>
        <begin position="45"/>
        <end position="70"/>
    </location>
</feature>
<feature type="region of interest" description="Disordered" evidence="1">
    <location>
        <begin position="113"/>
        <end position="179"/>
    </location>
</feature>
<protein>
    <submittedName>
        <fullName evidence="3">Putative mediator of rna polymerase ii transcription subunit 12</fullName>
    </submittedName>
</protein>
<feature type="compositionally biased region" description="Low complexity" evidence="1">
    <location>
        <begin position="443"/>
        <end position="465"/>
    </location>
</feature>
<keyword evidence="2" id="KW-0812">Transmembrane</keyword>
<organism evidence="3">
    <name type="scientific">Xenopsylla cheopis</name>
    <name type="common">Oriental rat flea</name>
    <name type="synonym">Pulex cheopis</name>
    <dbReference type="NCBI Taxonomy" id="163159"/>
    <lineage>
        <taxon>Eukaryota</taxon>
        <taxon>Metazoa</taxon>
        <taxon>Ecdysozoa</taxon>
        <taxon>Arthropoda</taxon>
        <taxon>Hexapoda</taxon>
        <taxon>Insecta</taxon>
        <taxon>Pterygota</taxon>
        <taxon>Neoptera</taxon>
        <taxon>Endopterygota</taxon>
        <taxon>Siphonaptera</taxon>
        <taxon>Pulicidae</taxon>
        <taxon>Xenopsyllinae</taxon>
        <taxon>Xenopsylla</taxon>
    </lineage>
</organism>
<sequence>MEKDHAPDSMATVTIKPDYPPSEVYSSASEPPPAYKMRSSNSVQIARIVAITVVTSSFILGCFILASSYLSARASCEQLQQLDAVLEKELMLEARHLQPEALIQDEALPQAEQLQASASSNQLGASKNKIPNEDRKLHSLAGDTPEHDEPKSEDSEDSNSISDDSYSPENDDSDEETHTVQFKLPLQLDFDELAGALIEKNQRSRMNCVVEKRRAEEVVDQQPRSVHLPFGVNLTTDPKYQRVTGERMAIFCESGHETRSGDDNMRQPIVLPIHLTAPQPQQQQMPPMPQPAQQMQAPVSPATRFFPIHIPPPQAHQQMMPPQMMTPHNIPLPIPQQQHQQPQQMFAPHIMRQQEFVRPQEARAFQMRPQQVDSQEMGQEMGPQVRVHIQRIAIPSEILRGMNPNEPPQVQHVPLSVGLQRIGMSPEAFRAIQEAAEAKFHQSQESQESQSQMDSSNSNSNGSESQSEEDSQEDEEIPEEVANLPNHMMHSEQVAAFARNLPIQAVRIPIPMVQQAPPENLDSERPHFVQPRSVRSIKENPLRREKRVKRCACNCEC</sequence>
<feature type="compositionally biased region" description="Polar residues" evidence="1">
    <location>
        <begin position="113"/>
        <end position="125"/>
    </location>
</feature>
<dbReference type="EMBL" id="GIIL01003008">
    <property type="protein sequence ID" value="NOV46734.1"/>
    <property type="molecule type" value="Transcribed_RNA"/>
</dbReference>
<feature type="region of interest" description="Disordered" evidence="1">
    <location>
        <begin position="436"/>
        <end position="477"/>
    </location>
</feature>
<evidence type="ECO:0000313" key="3">
    <source>
        <dbReference type="EMBL" id="NOV46734.1"/>
    </source>
</evidence>
<accession>A0A6M2DL97</accession>
<evidence type="ECO:0000256" key="1">
    <source>
        <dbReference type="SAM" id="MobiDB-lite"/>
    </source>
</evidence>
<feature type="region of interest" description="Disordered" evidence="1">
    <location>
        <begin position="1"/>
        <end position="33"/>
    </location>
</feature>